<proteinExistence type="predicted"/>
<sequence>MVFECRSRLEYVENQALNRLTLWGVWLMLKAWHDDLPEPILFENVPRIATRGRHLLDSIVSLLPA</sequence>
<dbReference type="EMBL" id="JBFYGN010000018">
    <property type="protein sequence ID" value="MEX8194153.1"/>
    <property type="molecule type" value="Genomic_DNA"/>
</dbReference>
<name>A0ABV3ZZ53_9BURK</name>
<dbReference type="RefSeq" id="WP_369339424.1">
    <property type="nucleotide sequence ID" value="NZ_JBFYGN010000018.1"/>
</dbReference>
<accession>A0ABV3ZZ53</accession>
<keyword evidence="2" id="KW-1185">Reference proteome</keyword>
<organism evidence="1 2">
    <name type="scientific">Comamonas guangdongensis</name>
    <dbReference type="NCBI Taxonomy" id="510515"/>
    <lineage>
        <taxon>Bacteria</taxon>
        <taxon>Pseudomonadati</taxon>
        <taxon>Pseudomonadota</taxon>
        <taxon>Betaproteobacteria</taxon>
        <taxon>Burkholderiales</taxon>
        <taxon>Comamonadaceae</taxon>
        <taxon>Comamonas</taxon>
    </lineage>
</organism>
<reference evidence="1 2" key="1">
    <citation type="journal article" date="2013" name="Int. J. Syst. Evol. Microbiol.">
        <title>Comamonas guangdongensis sp. nov., isolated from subterranean forest sediment, and emended description of the genus Comamonas.</title>
        <authorList>
            <person name="Zhang J."/>
            <person name="Wang Y."/>
            <person name="Zhou S."/>
            <person name="Wu C."/>
            <person name="He J."/>
            <person name="Li F."/>
        </authorList>
    </citation>
    <scope>NUCLEOTIDE SEQUENCE [LARGE SCALE GENOMIC DNA]</scope>
    <source>
        <strain evidence="1 2">CCTCC AB2011133</strain>
    </source>
</reference>
<dbReference type="Proteomes" id="UP001561046">
    <property type="component" value="Unassembled WGS sequence"/>
</dbReference>
<evidence type="ECO:0008006" key="3">
    <source>
        <dbReference type="Google" id="ProtNLM"/>
    </source>
</evidence>
<evidence type="ECO:0000313" key="1">
    <source>
        <dbReference type="EMBL" id="MEX8194153.1"/>
    </source>
</evidence>
<comment type="caution">
    <text evidence="1">The sequence shown here is derived from an EMBL/GenBank/DDBJ whole genome shotgun (WGS) entry which is preliminary data.</text>
</comment>
<protein>
    <recommendedName>
        <fullName evidence="3">DNA (cytosine-5-)-methyltransferase</fullName>
    </recommendedName>
</protein>
<gene>
    <name evidence="1" type="ORF">AB6724_15030</name>
</gene>
<evidence type="ECO:0000313" key="2">
    <source>
        <dbReference type="Proteomes" id="UP001561046"/>
    </source>
</evidence>